<protein>
    <submittedName>
        <fullName evidence="4">MATE efflux family protein</fullName>
    </submittedName>
</protein>
<feature type="transmembrane region" description="Helical" evidence="3">
    <location>
        <begin position="316"/>
        <end position="336"/>
    </location>
</feature>
<feature type="transmembrane region" description="Helical" evidence="3">
    <location>
        <begin position="164"/>
        <end position="187"/>
    </location>
</feature>
<dbReference type="GO" id="GO:0042910">
    <property type="term" value="F:xenobiotic transmembrane transporter activity"/>
    <property type="evidence" value="ECO:0007669"/>
    <property type="project" value="InterPro"/>
</dbReference>
<dbReference type="EMBL" id="JAGRRH010000007">
    <property type="protein sequence ID" value="KAG7365928.1"/>
    <property type="molecule type" value="Genomic_DNA"/>
</dbReference>
<dbReference type="Proteomes" id="UP000693970">
    <property type="component" value="Unassembled WGS sequence"/>
</dbReference>
<feature type="transmembrane region" description="Helical" evidence="3">
    <location>
        <begin position="83"/>
        <end position="102"/>
    </location>
</feature>
<feature type="transmembrane region" description="Helical" evidence="3">
    <location>
        <begin position="356"/>
        <end position="381"/>
    </location>
</feature>
<feature type="transmembrane region" description="Helical" evidence="3">
    <location>
        <begin position="393"/>
        <end position="416"/>
    </location>
</feature>
<feature type="transmembrane region" description="Helical" evidence="3">
    <location>
        <begin position="495"/>
        <end position="517"/>
    </location>
</feature>
<feature type="transmembrane region" description="Helical" evidence="3">
    <location>
        <begin position="464"/>
        <end position="483"/>
    </location>
</feature>
<feature type="transmembrane region" description="Helical" evidence="3">
    <location>
        <begin position="237"/>
        <end position="257"/>
    </location>
</feature>
<keyword evidence="3" id="KW-1133">Transmembrane helix</keyword>
<gene>
    <name evidence="4" type="ORF">IV203_028598</name>
</gene>
<name>A0A9K3LQ59_9STRA</name>
<comment type="caution">
    <text evidence="4">The sequence shown here is derived from an EMBL/GenBank/DDBJ whole genome shotgun (WGS) entry which is preliminary data.</text>
</comment>
<keyword evidence="5" id="KW-1185">Reference proteome</keyword>
<keyword evidence="3" id="KW-0472">Membrane</keyword>
<evidence type="ECO:0000313" key="4">
    <source>
        <dbReference type="EMBL" id="KAG7365928.1"/>
    </source>
</evidence>
<dbReference type="Pfam" id="PF01554">
    <property type="entry name" value="MatE"/>
    <property type="match status" value="2"/>
</dbReference>
<evidence type="ECO:0000313" key="5">
    <source>
        <dbReference type="Proteomes" id="UP000693970"/>
    </source>
</evidence>
<evidence type="ECO:0000256" key="3">
    <source>
        <dbReference type="SAM" id="Phobius"/>
    </source>
</evidence>
<sequence length="585" mass="64077">MGLIQSQDTGHIPTTITARPPHDGIASTTISIEKDGSNGRSEAIANGGDSKSSSMISPQSPPSISAVTLDDAIAIRTDWNKEIYLLSALAAPTIGIQLGVVLPNFLLASQVGRLYGSLYLDGFTLANLMGNLCNLSLLQGIYTASDTLGPQAYCAQNYPQVGLLCIRGVVASAIVLVPINVILVAFFEQLMVAVGENPDAARHAQDYYRIFVWALPFFVLYNVTWKFLSAQEIMMPLVLVCLFSCICILPIGVFGFVQESWLGFVGSAWTIVLFQVAQAILLLIYLYVQHPHKIETWPGLSWRTIRQALNEPKGAFGNYMWLGLGGMLATSEWIYWESLTLLIGTMGVVPLSVHTIPTQVLMVTFMFSFGIAIALAVRLGATLPISVERARKLTVGTFIGGALLFGTMGVMMYKYRETIFSLFTEEEAVLEGAHEIWPKVCVYFFNLCIYALNMGVATGLGQQWMFGIVTVIFLWGLSLPSMYYLCVIRGGGLSTAWACITQPYIVMNAYLIVRFFFFEDWKAVQHAIRSREGIEERTSSEAVFLDNGDRAGLLVNSDSSRSNGGDVVDERTGLLMVQSGGAIIQ</sequence>
<feature type="transmembrane region" description="Helical" evidence="3">
    <location>
        <begin position="436"/>
        <end position="452"/>
    </location>
</feature>
<feature type="transmembrane region" description="Helical" evidence="3">
    <location>
        <begin position="207"/>
        <end position="225"/>
    </location>
</feature>
<feature type="compositionally biased region" description="Polar residues" evidence="2">
    <location>
        <begin position="1"/>
        <end position="17"/>
    </location>
</feature>
<dbReference type="InterPro" id="IPR002528">
    <property type="entry name" value="MATE_fam"/>
</dbReference>
<proteinExistence type="inferred from homology"/>
<dbReference type="GO" id="GO:0015297">
    <property type="term" value="F:antiporter activity"/>
    <property type="evidence" value="ECO:0007669"/>
    <property type="project" value="InterPro"/>
</dbReference>
<dbReference type="GO" id="GO:0016020">
    <property type="term" value="C:membrane"/>
    <property type="evidence" value="ECO:0007669"/>
    <property type="project" value="InterPro"/>
</dbReference>
<accession>A0A9K3LQ59</accession>
<evidence type="ECO:0000256" key="1">
    <source>
        <dbReference type="ARBA" id="ARBA00010199"/>
    </source>
</evidence>
<feature type="transmembrane region" description="Helical" evidence="3">
    <location>
        <begin position="122"/>
        <end position="144"/>
    </location>
</feature>
<reference evidence="4" key="1">
    <citation type="journal article" date="2021" name="Sci. Rep.">
        <title>Diploid genomic architecture of Nitzschia inconspicua, an elite biomass production diatom.</title>
        <authorList>
            <person name="Oliver A."/>
            <person name="Podell S."/>
            <person name="Pinowska A."/>
            <person name="Traller J.C."/>
            <person name="Smith S.R."/>
            <person name="McClure R."/>
            <person name="Beliaev A."/>
            <person name="Bohutskyi P."/>
            <person name="Hill E.A."/>
            <person name="Rabines A."/>
            <person name="Zheng H."/>
            <person name="Allen L.Z."/>
            <person name="Kuo A."/>
            <person name="Grigoriev I.V."/>
            <person name="Allen A.E."/>
            <person name="Hazlebeck D."/>
            <person name="Allen E.E."/>
        </authorList>
    </citation>
    <scope>NUCLEOTIDE SEQUENCE</scope>
    <source>
        <strain evidence="4">Hildebrandi</strain>
    </source>
</reference>
<dbReference type="AlphaFoldDB" id="A0A9K3LQ59"/>
<reference evidence="4" key="2">
    <citation type="submission" date="2021-04" db="EMBL/GenBank/DDBJ databases">
        <authorList>
            <person name="Podell S."/>
        </authorList>
    </citation>
    <scope>NUCLEOTIDE SEQUENCE</scope>
    <source>
        <strain evidence="4">Hildebrandi</strain>
    </source>
</reference>
<organism evidence="4 5">
    <name type="scientific">Nitzschia inconspicua</name>
    <dbReference type="NCBI Taxonomy" id="303405"/>
    <lineage>
        <taxon>Eukaryota</taxon>
        <taxon>Sar</taxon>
        <taxon>Stramenopiles</taxon>
        <taxon>Ochrophyta</taxon>
        <taxon>Bacillariophyta</taxon>
        <taxon>Bacillariophyceae</taxon>
        <taxon>Bacillariophycidae</taxon>
        <taxon>Bacillariales</taxon>
        <taxon>Bacillariaceae</taxon>
        <taxon>Nitzschia</taxon>
    </lineage>
</organism>
<feature type="region of interest" description="Disordered" evidence="2">
    <location>
        <begin position="1"/>
        <end position="63"/>
    </location>
</feature>
<keyword evidence="3" id="KW-0812">Transmembrane</keyword>
<feature type="compositionally biased region" description="Low complexity" evidence="2">
    <location>
        <begin position="50"/>
        <end position="63"/>
    </location>
</feature>
<comment type="similarity">
    <text evidence="1">Belongs to the multi antimicrobial extrusion (MATE) (TC 2.A.66.1) family.</text>
</comment>
<dbReference type="PANTHER" id="PTHR11206">
    <property type="entry name" value="MULTIDRUG RESISTANCE PROTEIN"/>
    <property type="match status" value="1"/>
</dbReference>
<evidence type="ECO:0000256" key="2">
    <source>
        <dbReference type="SAM" id="MobiDB-lite"/>
    </source>
</evidence>
<feature type="transmembrane region" description="Helical" evidence="3">
    <location>
        <begin position="269"/>
        <end position="288"/>
    </location>
</feature>
<dbReference type="OrthoDB" id="41353at2759"/>